<accession>A0A2A5WAZ6</accession>
<dbReference type="Gene3D" id="3.40.50.2000">
    <property type="entry name" value="Glycogen Phosphorylase B"/>
    <property type="match status" value="1"/>
</dbReference>
<comment type="caution">
    <text evidence="1">The sequence shown here is derived from an EMBL/GenBank/DDBJ whole genome shotgun (WGS) entry which is preliminary data.</text>
</comment>
<dbReference type="SUPFAM" id="SSF53756">
    <property type="entry name" value="UDP-Glycosyltransferase/glycogen phosphorylase"/>
    <property type="match status" value="1"/>
</dbReference>
<organism evidence="1 2">
    <name type="scientific">OM182 bacterium MED-G28</name>
    <dbReference type="NCBI Taxonomy" id="1986256"/>
    <lineage>
        <taxon>Bacteria</taxon>
        <taxon>Pseudomonadati</taxon>
        <taxon>Pseudomonadota</taxon>
        <taxon>Gammaproteobacteria</taxon>
        <taxon>OMG group</taxon>
        <taxon>OM182 clade</taxon>
    </lineage>
</organism>
<dbReference type="AlphaFoldDB" id="A0A2A5WAZ6"/>
<dbReference type="EMBL" id="NTJZ01000009">
    <property type="protein sequence ID" value="PDH33326.1"/>
    <property type="molecule type" value="Genomic_DNA"/>
</dbReference>
<evidence type="ECO:0000313" key="1">
    <source>
        <dbReference type="EMBL" id="PDH33326.1"/>
    </source>
</evidence>
<protein>
    <submittedName>
        <fullName evidence="1">Uncharacterized protein</fullName>
    </submittedName>
</protein>
<gene>
    <name evidence="1" type="ORF">CNF02_09050</name>
</gene>
<dbReference type="Proteomes" id="UP000219329">
    <property type="component" value="Unassembled WGS sequence"/>
</dbReference>
<proteinExistence type="predicted"/>
<dbReference type="Pfam" id="PF01075">
    <property type="entry name" value="Glyco_transf_9"/>
    <property type="match status" value="1"/>
</dbReference>
<dbReference type="InterPro" id="IPR002201">
    <property type="entry name" value="Glyco_trans_9"/>
</dbReference>
<dbReference type="GO" id="GO:0016757">
    <property type="term" value="F:glycosyltransferase activity"/>
    <property type="evidence" value="ECO:0007669"/>
    <property type="project" value="InterPro"/>
</dbReference>
<reference evidence="1 2" key="1">
    <citation type="submission" date="2017-08" db="EMBL/GenBank/DDBJ databases">
        <title>Fine stratification of microbial communities through a metagenomic profile of the photic zone.</title>
        <authorList>
            <person name="Haro-Moreno J.M."/>
            <person name="Lopez-Perez M."/>
            <person name="De La Torre J."/>
            <person name="Picazo A."/>
            <person name="Camacho A."/>
            <person name="Rodriguez-Valera F."/>
        </authorList>
    </citation>
    <scope>NUCLEOTIDE SEQUENCE [LARGE SCALE GENOMIC DNA]</scope>
    <source>
        <strain evidence="1">MED-G28</strain>
    </source>
</reference>
<evidence type="ECO:0000313" key="2">
    <source>
        <dbReference type="Proteomes" id="UP000219329"/>
    </source>
</evidence>
<sequence length="498" mass="56265">MKSAYYEEQWQTLKEAAKPQLIESLSKRIASNFIDRYYYSDEYNREHINLLCEMATYFDDEELNQITTKALFGSIIERLCDDFEELQTETYNRLICQVVNFLCKLPEGVRIKSELYDFQLGTEEQLYQRIESIRLTPDQKLPSIIRPKKVIILSRVTIGADVAITSVICQRIAKSYPDAQVIVVGNDKLKQVFSEGSDIYVHELAYSRRGGLLEKFQVWLELLTQVRELIKNLSPAEFLILDPDSRLTQLGVLPLVPLQNYRFFNSRGKKGSAKHASMAQLTNQWMDNILGNEVFCYPKVWPSSSRQQIAASYRAAVDPDGTVTLITINLGVGGNKRKRVPGDFEKNLILTLLEGDNIRLILDLGFGEEERAQSTALLQAAKEAGIETAETTFSQLQTVNVASRVVGVECNIGEITSLIGKSDEFIGYDSACQHIAAAESVKTFTIFAGTNNVRFIRRWQACGKNTSEIIYVDTLTKDSYIDTENIIATLMDFRASGN</sequence>
<name>A0A2A5WAZ6_9GAMM</name>